<gene>
    <name evidence="2" type="ORF">PSI23_19150</name>
</gene>
<evidence type="ECO:0000313" key="3">
    <source>
        <dbReference type="Proteomes" id="UP001217178"/>
    </source>
</evidence>
<feature type="region of interest" description="Disordered" evidence="1">
    <location>
        <begin position="32"/>
        <end position="52"/>
    </location>
</feature>
<name>A0ABT5LLM0_9GAMM</name>
<dbReference type="EMBL" id="JAQRFI010000074">
    <property type="protein sequence ID" value="MDC9591346.1"/>
    <property type="molecule type" value="Genomic_DNA"/>
</dbReference>
<organism evidence="2 3">
    <name type="scientific">Xenorhabdus yunnanensis</name>
    <dbReference type="NCBI Taxonomy" id="3025878"/>
    <lineage>
        <taxon>Bacteria</taxon>
        <taxon>Pseudomonadati</taxon>
        <taxon>Pseudomonadota</taxon>
        <taxon>Gammaproteobacteria</taxon>
        <taxon>Enterobacterales</taxon>
        <taxon>Morganellaceae</taxon>
        <taxon>Xenorhabdus</taxon>
    </lineage>
</organism>
<sequence length="52" mass="6352">MERVIDHRHLPSGSTPELQRVRQFHKLNDRIRSTPQNYRDESHLSTKRRCRI</sequence>
<feature type="compositionally biased region" description="Basic and acidic residues" evidence="1">
    <location>
        <begin position="32"/>
        <end position="44"/>
    </location>
</feature>
<reference evidence="2 3" key="1">
    <citation type="submission" date="2023-02" db="EMBL/GenBank/DDBJ databases">
        <title>Entomopathogenic bacteria.</title>
        <authorList>
            <person name="Machado R.A."/>
        </authorList>
    </citation>
    <scope>NUCLEOTIDE SEQUENCE [LARGE SCALE GENOMIC DNA]</scope>
    <source>
        <strain evidence="2 3">XENO-10</strain>
    </source>
</reference>
<dbReference type="Proteomes" id="UP001217178">
    <property type="component" value="Unassembled WGS sequence"/>
</dbReference>
<evidence type="ECO:0000256" key="1">
    <source>
        <dbReference type="SAM" id="MobiDB-lite"/>
    </source>
</evidence>
<evidence type="ECO:0000313" key="2">
    <source>
        <dbReference type="EMBL" id="MDC9591346.1"/>
    </source>
</evidence>
<protein>
    <submittedName>
        <fullName evidence="2">Uncharacterized protein</fullName>
    </submittedName>
</protein>
<comment type="caution">
    <text evidence="2">The sequence shown here is derived from an EMBL/GenBank/DDBJ whole genome shotgun (WGS) entry which is preliminary data.</text>
</comment>
<proteinExistence type="predicted"/>
<keyword evidence="3" id="KW-1185">Reference proteome</keyword>
<accession>A0ABT5LLM0</accession>